<dbReference type="KEGG" id="whr:OG579_16515"/>
<dbReference type="Gene3D" id="3.10.180.10">
    <property type="entry name" value="2,3-Dihydroxybiphenyl 1,2-Dioxygenase, domain 1"/>
    <property type="match status" value="1"/>
</dbReference>
<evidence type="ECO:0000313" key="1">
    <source>
        <dbReference type="EMBL" id="WUM19293.1"/>
    </source>
</evidence>
<dbReference type="RefSeq" id="WP_328856816.1">
    <property type="nucleotide sequence ID" value="NZ_CP108021.1"/>
</dbReference>
<keyword evidence="2" id="KW-1185">Reference proteome</keyword>
<organism evidence="1 2">
    <name type="scientific">Williamsia herbipolensis</name>
    <dbReference type="NCBI Taxonomy" id="1603258"/>
    <lineage>
        <taxon>Bacteria</taxon>
        <taxon>Bacillati</taxon>
        <taxon>Actinomycetota</taxon>
        <taxon>Actinomycetes</taxon>
        <taxon>Mycobacteriales</taxon>
        <taxon>Nocardiaceae</taxon>
        <taxon>Williamsia</taxon>
    </lineage>
</organism>
<name>A0AAU4JZY1_9NOCA</name>
<reference evidence="1 2" key="1">
    <citation type="submission" date="2022-10" db="EMBL/GenBank/DDBJ databases">
        <title>The complete genomes of actinobacterial strains from the NBC collection.</title>
        <authorList>
            <person name="Joergensen T.S."/>
            <person name="Alvarez Arevalo M."/>
            <person name="Sterndorff E.B."/>
            <person name="Faurdal D."/>
            <person name="Vuksanovic O."/>
            <person name="Mourched A.-S."/>
            <person name="Charusanti P."/>
            <person name="Shaw S."/>
            <person name="Blin K."/>
            <person name="Weber T."/>
        </authorList>
    </citation>
    <scope>NUCLEOTIDE SEQUENCE [LARGE SCALE GENOMIC DNA]</scope>
    <source>
        <strain evidence="1 2">NBC_00319</strain>
    </source>
</reference>
<protein>
    <submittedName>
        <fullName evidence="1">Uncharacterized protein</fullName>
    </submittedName>
</protein>
<sequence length="117" mass="12704">MVTSFARIYTTDLDALLAARAMLGSPSTGGRRFALPDRGLQVMITDDTVIVAGDEDALAAVRDTQITWLVDDLDGALTALRPRIERIVAPPTRVPTGRNATVRLGDVQVELVQWDET</sequence>
<evidence type="ECO:0000313" key="2">
    <source>
        <dbReference type="Proteomes" id="UP001432128"/>
    </source>
</evidence>
<accession>A0AAU4JZY1</accession>
<dbReference type="InterPro" id="IPR029068">
    <property type="entry name" value="Glyas_Bleomycin-R_OHBP_Dase"/>
</dbReference>
<gene>
    <name evidence="1" type="ORF">OG579_16515</name>
</gene>
<dbReference type="AlphaFoldDB" id="A0AAU4JZY1"/>
<dbReference type="EMBL" id="CP108021">
    <property type="protein sequence ID" value="WUM19293.1"/>
    <property type="molecule type" value="Genomic_DNA"/>
</dbReference>
<proteinExistence type="predicted"/>
<dbReference type="Proteomes" id="UP001432128">
    <property type="component" value="Chromosome"/>
</dbReference>